<dbReference type="Gene3D" id="1.20.1270.60">
    <property type="entry name" value="Arfaptin homology (AH) domain/BAR domain"/>
    <property type="match status" value="1"/>
</dbReference>
<evidence type="ECO:0000256" key="1">
    <source>
        <dbReference type="ARBA" id="ARBA00022553"/>
    </source>
</evidence>
<dbReference type="InterPro" id="IPR031160">
    <property type="entry name" value="F_BAR_dom"/>
</dbReference>
<keyword evidence="2 3" id="KW-0175">Coiled coil</keyword>
<evidence type="ECO:0000256" key="2">
    <source>
        <dbReference type="ARBA" id="ARBA00023054"/>
    </source>
</evidence>
<dbReference type="InterPro" id="IPR027267">
    <property type="entry name" value="AH/BAR_dom_sf"/>
</dbReference>
<dbReference type="GeneTree" id="ENSGT00950000182824"/>
<dbReference type="InterPro" id="IPR051627">
    <property type="entry name" value="SLIT-ROBO_RhoGAP"/>
</dbReference>
<reference evidence="6" key="2">
    <citation type="submission" date="2025-09" db="UniProtKB">
        <authorList>
            <consortium name="Ensembl"/>
        </authorList>
    </citation>
    <scope>IDENTIFICATION</scope>
</reference>
<organism evidence="6 7">
    <name type="scientific">Chinchilla lanigera</name>
    <name type="common">Long-tailed chinchilla</name>
    <name type="synonym">Chinchilla villidera</name>
    <dbReference type="NCBI Taxonomy" id="34839"/>
    <lineage>
        <taxon>Eukaryota</taxon>
        <taxon>Metazoa</taxon>
        <taxon>Chordata</taxon>
        <taxon>Craniata</taxon>
        <taxon>Vertebrata</taxon>
        <taxon>Euteleostomi</taxon>
        <taxon>Mammalia</taxon>
        <taxon>Eutheria</taxon>
        <taxon>Euarchontoglires</taxon>
        <taxon>Glires</taxon>
        <taxon>Rodentia</taxon>
        <taxon>Hystricomorpha</taxon>
        <taxon>Chinchillidae</taxon>
        <taxon>Chinchilla</taxon>
    </lineage>
</organism>
<evidence type="ECO:0000259" key="5">
    <source>
        <dbReference type="PROSITE" id="PS51741"/>
    </source>
</evidence>
<proteinExistence type="predicted"/>
<feature type="region of interest" description="Disordered" evidence="4">
    <location>
        <begin position="141"/>
        <end position="184"/>
    </location>
</feature>
<dbReference type="PANTHER" id="PTHR14166">
    <property type="entry name" value="SLIT-ROBO RHO GTPASE ACTIVATING PROTEIN"/>
    <property type="match status" value="1"/>
</dbReference>
<accession>A0A8C2UPA4</accession>
<keyword evidence="1" id="KW-0597">Phosphoprotein</keyword>
<evidence type="ECO:0000256" key="3">
    <source>
        <dbReference type="PROSITE-ProRule" id="PRU01077"/>
    </source>
</evidence>
<dbReference type="Proteomes" id="UP000694398">
    <property type="component" value="Unassembled WGS sequence"/>
</dbReference>
<dbReference type="Ensembl" id="ENSCLAT00000001836.1">
    <property type="protein sequence ID" value="ENSCLAP00000001793.1"/>
    <property type="gene ID" value="ENSCLAG00000001334.1"/>
</dbReference>
<feature type="domain" description="F-BAR" evidence="5">
    <location>
        <begin position="1"/>
        <end position="92"/>
    </location>
</feature>
<keyword evidence="7" id="KW-1185">Reference proteome</keyword>
<dbReference type="SUPFAM" id="SSF103657">
    <property type="entry name" value="BAR/IMD domain-like"/>
    <property type="match status" value="1"/>
</dbReference>
<dbReference type="PROSITE" id="PS51741">
    <property type="entry name" value="F_BAR"/>
    <property type="match status" value="1"/>
</dbReference>
<name>A0A8C2UPA4_CHILA</name>
<evidence type="ECO:0000313" key="7">
    <source>
        <dbReference type="Proteomes" id="UP000694398"/>
    </source>
</evidence>
<dbReference type="AlphaFoldDB" id="A0A8C2UPA4"/>
<evidence type="ECO:0000256" key="4">
    <source>
        <dbReference type="SAM" id="MobiDB-lite"/>
    </source>
</evidence>
<reference evidence="6" key="1">
    <citation type="submission" date="2025-08" db="UniProtKB">
        <authorList>
            <consortium name="Ensembl"/>
        </authorList>
    </citation>
    <scope>IDENTIFICATION</scope>
</reference>
<sequence>EKRQAKFLEHRLKCTKARNEYLLSLASVNAAVSNYYLHDVLDLMDCCDTGFHLALGQALRSFAAAESRSQASHMQGLGSLEEALEALDPPGDKAKVLEVHAAAFCPPLRFDYQPHEGDKVAEIQVELELRDEIVPRAQNIRSRLDQQTIETEETSPSTESLKSTGSDSGGRQAGRKRGQQQETETFYITKLQEYLSGRSILAKLQAKHEKLQEA</sequence>
<protein>
    <recommendedName>
        <fullName evidence="5">F-BAR domain-containing protein</fullName>
    </recommendedName>
</protein>
<feature type="compositionally biased region" description="Low complexity" evidence="4">
    <location>
        <begin position="154"/>
        <end position="164"/>
    </location>
</feature>
<evidence type="ECO:0000313" key="6">
    <source>
        <dbReference type="Ensembl" id="ENSCLAP00000001793.1"/>
    </source>
</evidence>